<dbReference type="InterPro" id="IPR029014">
    <property type="entry name" value="NiFe-Hase_large"/>
</dbReference>
<proteinExistence type="predicted"/>
<evidence type="ECO:0000259" key="3">
    <source>
        <dbReference type="Pfam" id="PF00346"/>
    </source>
</evidence>
<dbReference type="Pfam" id="PF00346">
    <property type="entry name" value="Complex1_49kDa"/>
    <property type="match status" value="1"/>
</dbReference>
<evidence type="ECO:0000256" key="2">
    <source>
        <dbReference type="SAM" id="MobiDB-lite"/>
    </source>
</evidence>
<dbReference type="EMBL" id="JABEQG010000004">
    <property type="protein sequence ID" value="MBB2155473.1"/>
    <property type="molecule type" value="Genomic_DNA"/>
</dbReference>
<evidence type="ECO:0000313" key="4">
    <source>
        <dbReference type="EMBL" id="MBB2155473.1"/>
    </source>
</evidence>
<dbReference type="Proteomes" id="UP000550787">
    <property type="component" value="Unassembled WGS sequence"/>
</dbReference>
<comment type="caution">
    <text evidence="4">The sequence shown here is derived from an EMBL/GenBank/DDBJ whole genome shotgun (WGS) entry which is preliminary data.</text>
</comment>
<dbReference type="InterPro" id="IPR037232">
    <property type="entry name" value="NADH_quin_OxRdtase_su_C/D-like"/>
</dbReference>
<dbReference type="GO" id="GO:0051287">
    <property type="term" value="F:NAD binding"/>
    <property type="evidence" value="ECO:0007669"/>
    <property type="project" value="InterPro"/>
</dbReference>
<name>A0A7W4FD36_GLUDI</name>
<dbReference type="SUPFAM" id="SSF56762">
    <property type="entry name" value="HydB/Nqo4-like"/>
    <property type="match status" value="1"/>
</dbReference>
<gene>
    <name evidence="4" type="ORF">HLH33_03975</name>
</gene>
<feature type="region of interest" description="Disordered" evidence="2">
    <location>
        <begin position="426"/>
        <end position="446"/>
    </location>
</feature>
<dbReference type="GO" id="GO:0048038">
    <property type="term" value="F:quinone binding"/>
    <property type="evidence" value="ECO:0007669"/>
    <property type="project" value="InterPro"/>
</dbReference>
<dbReference type="Gene3D" id="1.10.645.10">
    <property type="entry name" value="Cytochrome-c3 Hydrogenase, chain B"/>
    <property type="match status" value="1"/>
</dbReference>
<organism evidence="4 5">
    <name type="scientific">Gluconacetobacter diazotrophicus</name>
    <name type="common">Acetobacter diazotrophicus</name>
    <dbReference type="NCBI Taxonomy" id="33996"/>
    <lineage>
        <taxon>Bacteria</taxon>
        <taxon>Pseudomonadati</taxon>
        <taxon>Pseudomonadota</taxon>
        <taxon>Alphaproteobacteria</taxon>
        <taxon>Acetobacterales</taxon>
        <taxon>Acetobacteraceae</taxon>
        <taxon>Gluconacetobacter</taxon>
    </lineage>
</organism>
<evidence type="ECO:0000256" key="1">
    <source>
        <dbReference type="ARBA" id="ARBA00023002"/>
    </source>
</evidence>
<dbReference type="InterPro" id="IPR052197">
    <property type="entry name" value="ComplexI_49kDa-like"/>
</dbReference>
<feature type="domain" description="NADH-quinone oxidoreductase subunit D" evidence="3">
    <location>
        <begin position="269"/>
        <end position="425"/>
    </location>
</feature>
<dbReference type="GO" id="GO:0016651">
    <property type="term" value="F:oxidoreductase activity, acting on NAD(P)H"/>
    <property type="evidence" value="ECO:0007669"/>
    <property type="project" value="InterPro"/>
</dbReference>
<evidence type="ECO:0000313" key="5">
    <source>
        <dbReference type="Proteomes" id="UP000550787"/>
    </source>
</evidence>
<dbReference type="SUPFAM" id="SSF143243">
    <property type="entry name" value="Nqo5-like"/>
    <property type="match status" value="1"/>
</dbReference>
<dbReference type="InterPro" id="IPR001135">
    <property type="entry name" value="NADH_Q_OxRdtase_suD"/>
</dbReference>
<reference evidence="4 5" key="1">
    <citation type="submission" date="2020-04" db="EMBL/GenBank/DDBJ databases">
        <title>Description of novel Gluconacetobacter.</title>
        <authorList>
            <person name="Sombolestani A."/>
        </authorList>
    </citation>
    <scope>NUCLEOTIDE SEQUENCE [LARGE SCALE GENOMIC DNA]</scope>
    <source>
        <strain evidence="4 5">LMG 7603</strain>
    </source>
</reference>
<dbReference type="AlphaFoldDB" id="A0A7W4FD36"/>
<dbReference type="PANTHER" id="PTHR43485">
    <property type="entry name" value="HYDROGENASE-4 COMPONENT G"/>
    <property type="match status" value="1"/>
</dbReference>
<accession>A0A7W4FD36</accession>
<sequence>MTPNGPFAPGGGAAALIRRGEAEAGAWRFRLEEEGWRDLVATLARDPLPFVGLWADGQNVHALFLEGGERVLVASVAPYGGRYLGLSGVRPAASLPERCVHDLWGFEAMEARDTRPWLDHGVWTATWPLGPRPGPVSWPPDPPEFRPQPGGGTILGIGPADGGHHTPGYLRLALGGRDTVGGAEWRLGYAHRGVMARLCGLDAPAAVRLAGRAAAGASVAHQSALCRAIEAASDSMVGTGTERCRVLLAEIERVATHLHDVARTARAAGATALAAECEYLRESVMDLCGRMFGHRLLMDLVRPEGPDGHAGTGDAEEGAAIAAVARQVADLVRGRMRAVGRCRDWPGLEARVAGRGVLGEHTARMLGVGGVAGRASAREDDLRRLVPGYRLGWLDTGVRRAGDVAARIDLRLAEIGGSARILEAAGADGPVPGTGTSPRRDGEGVGCAEGPRGAVWYWVRMEGGAVRAAHARDPALAHVAALEHVLAGADADDVAMIVRSFGLSAAAADL</sequence>
<dbReference type="PANTHER" id="PTHR43485:SF1">
    <property type="entry name" value="FORMATE HYDROGENLYASE SUBUNIT 5-RELATED"/>
    <property type="match status" value="1"/>
</dbReference>
<protein>
    <submittedName>
        <fullName evidence="4">Ni Fe-hydrogenase III large subunit-like protein</fullName>
    </submittedName>
</protein>
<keyword evidence="1" id="KW-0560">Oxidoreductase</keyword>